<name>A0A0J1FKD1_9FIRM</name>
<dbReference type="AlphaFoldDB" id="A0A0J1FKD1"/>
<evidence type="ECO:0000313" key="1">
    <source>
        <dbReference type="EMBL" id="KLU63877.1"/>
    </source>
</evidence>
<dbReference type="RefSeq" id="WP_047811954.1">
    <property type="nucleotide sequence ID" value="NZ_LDZY01000021.1"/>
</dbReference>
<organism evidence="1 2">
    <name type="scientific">Desulfosporosinus acididurans</name>
    <dbReference type="NCBI Taxonomy" id="476652"/>
    <lineage>
        <taxon>Bacteria</taxon>
        <taxon>Bacillati</taxon>
        <taxon>Bacillota</taxon>
        <taxon>Clostridia</taxon>
        <taxon>Eubacteriales</taxon>
        <taxon>Desulfitobacteriaceae</taxon>
        <taxon>Desulfosporosinus</taxon>
    </lineage>
</organism>
<protein>
    <submittedName>
        <fullName evidence="1">Uncharacterized protein</fullName>
    </submittedName>
</protein>
<evidence type="ECO:0000313" key="2">
    <source>
        <dbReference type="Proteomes" id="UP000036356"/>
    </source>
</evidence>
<keyword evidence="2" id="KW-1185">Reference proteome</keyword>
<sequence length="77" mass="8879">MTPNRGYITKLVNERGWSDSELARQMGISCAEAQLVYEGAAQRRQEADERSIEGVPKRNNRNAFCFTHCVTYRQYCC</sequence>
<proteinExistence type="predicted"/>
<reference evidence="1 2" key="1">
    <citation type="submission" date="2015-06" db="EMBL/GenBank/DDBJ databases">
        <title>Draft genome of the moderately acidophilic sulfate reducer Candidatus Desulfosporosinus acididurans strain M1.</title>
        <authorList>
            <person name="Poehlein A."/>
            <person name="Petzsch P."/>
            <person name="Johnson B.D."/>
            <person name="Schloemann M."/>
            <person name="Daniel R."/>
            <person name="Muehling M."/>
        </authorList>
    </citation>
    <scope>NUCLEOTIDE SEQUENCE [LARGE SCALE GENOMIC DNA]</scope>
    <source>
        <strain evidence="1 2">M1</strain>
    </source>
</reference>
<accession>A0A0J1FKD1</accession>
<gene>
    <name evidence="1" type="ORF">DEAC_c41890</name>
</gene>
<dbReference type="STRING" id="476652.DEAC_c41890"/>
<comment type="caution">
    <text evidence="1">The sequence shown here is derived from an EMBL/GenBank/DDBJ whole genome shotgun (WGS) entry which is preliminary data.</text>
</comment>
<dbReference type="EMBL" id="LDZY01000021">
    <property type="protein sequence ID" value="KLU63877.1"/>
    <property type="molecule type" value="Genomic_DNA"/>
</dbReference>
<dbReference type="PATRIC" id="fig|476652.3.peg.4433"/>
<dbReference type="Proteomes" id="UP000036356">
    <property type="component" value="Unassembled WGS sequence"/>
</dbReference>